<dbReference type="EMBL" id="JBHUIK010000001">
    <property type="protein sequence ID" value="MFD2212243.1"/>
    <property type="molecule type" value="Genomic_DNA"/>
</dbReference>
<keyword evidence="1" id="KW-0963">Cytoplasm</keyword>
<organism evidence="2 3">
    <name type="scientific">Metabacillus endolithicus</name>
    <dbReference type="NCBI Taxonomy" id="1535204"/>
    <lineage>
        <taxon>Bacteria</taxon>
        <taxon>Bacillati</taxon>
        <taxon>Bacillota</taxon>
        <taxon>Bacilli</taxon>
        <taxon>Bacillales</taxon>
        <taxon>Bacillaceae</taxon>
        <taxon>Metabacillus</taxon>
    </lineage>
</organism>
<reference evidence="3" key="1">
    <citation type="journal article" date="2019" name="Int. J. Syst. Evol. Microbiol.">
        <title>The Global Catalogue of Microorganisms (GCM) 10K type strain sequencing project: providing services to taxonomists for standard genome sequencing and annotation.</title>
        <authorList>
            <consortium name="The Broad Institute Genomics Platform"/>
            <consortium name="The Broad Institute Genome Sequencing Center for Infectious Disease"/>
            <person name="Wu L."/>
            <person name="Ma J."/>
        </authorList>
    </citation>
    <scope>NUCLEOTIDE SEQUENCE [LARGE SCALE GENOMIC DNA]</scope>
    <source>
        <strain evidence="3">CGMCC 1.15474</strain>
    </source>
</reference>
<comment type="subunit">
    <text evidence="1">Homodimer.</text>
</comment>
<dbReference type="NCBIfam" id="TIGR00347">
    <property type="entry name" value="bioD"/>
    <property type="match status" value="1"/>
</dbReference>
<keyword evidence="1" id="KW-0460">Magnesium</keyword>
<comment type="caution">
    <text evidence="2">The sequence shown here is derived from an EMBL/GenBank/DDBJ whole genome shotgun (WGS) entry which is preliminary data.</text>
</comment>
<comment type="caution">
    <text evidence="1">Lacks conserved residue(s) required for the propagation of feature annotation.</text>
</comment>
<accession>A0ABW5BTT8</accession>
<dbReference type="HAMAP" id="MF_00336">
    <property type="entry name" value="BioD"/>
    <property type="match status" value="1"/>
</dbReference>
<dbReference type="Proteomes" id="UP001597318">
    <property type="component" value="Unassembled WGS sequence"/>
</dbReference>
<dbReference type="PIRSF" id="PIRSF006755">
    <property type="entry name" value="DTB_synth"/>
    <property type="match status" value="1"/>
</dbReference>
<dbReference type="Gene3D" id="3.40.50.300">
    <property type="entry name" value="P-loop containing nucleotide triphosphate hydrolases"/>
    <property type="match status" value="1"/>
</dbReference>
<feature type="binding site" evidence="1">
    <location>
        <position position="115"/>
    </location>
    <ligand>
        <name>Mg(2+)</name>
        <dbReference type="ChEBI" id="CHEBI:18420"/>
    </ligand>
</feature>
<comment type="cofactor">
    <cofactor evidence="1">
        <name>Mg(2+)</name>
        <dbReference type="ChEBI" id="CHEBI:18420"/>
    </cofactor>
</comment>
<comment type="pathway">
    <text evidence="1">Cofactor biosynthesis; biotin biosynthesis; biotin from 7,8-diaminononanoate: step 1/2.</text>
</comment>
<dbReference type="CDD" id="cd03109">
    <property type="entry name" value="DTBS"/>
    <property type="match status" value="1"/>
</dbReference>
<keyword evidence="1 2" id="KW-0436">Ligase</keyword>
<feature type="binding site" evidence="1">
    <location>
        <position position="54"/>
    </location>
    <ligand>
        <name>Mg(2+)</name>
        <dbReference type="ChEBI" id="CHEBI:18420"/>
    </ligand>
</feature>
<keyword evidence="1" id="KW-0547">Nucleotide-binding</keyword>
<comment type="catalytic activity">
    <reaction evidence="1">
        <text>(7R,8S)-7,8-diammoniononanoate + CO2 + ATP = (4R,5S)-dethiobiotin + ADP + phosphate + 3 H(+)</text>
        <dbReference type="Rhea" id="RHEA:15805"/>
        <dbReference type="ChEBI" id="CHEBI:15378"/>
        <dbReference type="ChEBI" id="CHEBI:16526"/>
        <dbReference type="ChEBI" id="CHEBI:30616"/>
        <dbReference type="ChEBI" id="CHEBI:43474"/>
        <dbReference type="ChEBI" id="CHEBI:149469"/>
        <dbReference type="ChEBI" id="CHEBI:149473"/>
        <dbReference type="ChEBI" id="CHEBI:456216"/>
        <dbReference type="EC" id="6.3.3.3"/>
    </reaction>
</comment>
<comment type="similarity">
    <text evidence="1">Belongs to the dethiobiotin synthetase family.</text>
</comment>
<feature type="binding site" evidence="1">
    <location>
        <position position="54"/>
    </location>
    <ligand>
        <name>ATP</name>
        <dbReference type="ChEBI" id="CHEBI:30616"/>
    </ligand>
</feature>
<dbReference type="PANTHER" id="PTHR43210:SF5">
    <property type="entry name" value="DETHIOBIOTIN SYNTHETASE"/>
    <property type="match status" value="1"/>
</dbReference>
<feature type="binding site" evidence="1">
    <location>
        <begin position="175"/>
        <end position="176"/>
    </location>
    <ligand>
        <name>ATP</name>
        <dbReference type="ChEBI" id="CHEBI:30616"/>
    </ligand>
</feature>
<feature type="binding site" evidence="1">
    <location>
        <position position="17"/>
    </location>
    <ligand>
        <name>Mg(2+)</name>
        <dbReference type="ChEBI" id="CHEBI:18420"/>
    </ligand>
</feature>
<comment type="function">
    <text evidence="1">Catalyzes a mechanistically unusual reaction, the ATP-dependent insertion of CO2 between the N7 and N8 nitrogen atoms of 7,8-diaminopelargonic acid (DAPA, also called 7,8-diammoniononanoate) to form a ureido ring.</text>
</comment>
<feature type="binding site" evidence="1">
    <location>
        <begin position="115"/>
        <end position="118"/>
    </location>
    <ligand>
        <name>ATP</name>
        <dbReference type="ChEBI" id="CHEBI:30616"/>
    </ligand>
</feature>
<dbReference type="GO" id="GO:0004141">
    <property type="term" value="F:dethiobiotin synthase activity"/>
    <property type="evidence" value="ECO:0007669"/>
    <property type="project" value="UniProtKB-EC"/>
</dbReference>
<dbReference type="InterPro" id="IPR027417">
    <property type="entry name" value="P-loop_NTPase"/>
</dbReference>
<keyword evidence="1" id="KW-0479">Metal-binding</keyword>
<protein>
    <recommendedName>
        <fullName evidence="1">ATP-dependent dethiobiotin synthetase BioD</fullName>
        <ecNumber evidence="1">6.3.3.3</ecNumber>
    </recommendedName>
    <alternativeName>
        <fullName evidence="1">DTB synthetase</fullName>
        <shortName evidence="1">DTBS</shortName>
    </alternativeName>
    <alternativeName>
        <fullName evidence="1">Dethiobiotin synthase</fullName>
    </alternativeName>
</protein>
<keyword evidence="1" id="KW-0093">Biotin biosynthesis</keyword>
<feature type="binding site" evidence="1">
    <location>
        <begin position="13"/>
        <end position="18"/>
    </location>
    <ligand>
        <name>ATP</name>
        <dbReference type="ChEBI" id="CHEBI:30616"/>
    </ligand>
</feature>
<sequence length="228" mass="26253">MTNHFWVVGTDTEVGKTVVTTYLLRYFQEKGETLAYKPVQTGLVQEESRSYYADTEFYQTHSRVPLVKEHLNTYSFKEPASPHYAARLENAVIDERVILQQIDKLKAIYQYIICEGAGGLYVPLNEDFHFLKLIEQSRLPVILVARSSLGTINHTLLSIEALTNRNIQIRGIIFNRFTNTKLEIENIRTINKMTSIPSMIIPQLKNLADLKELEMNNIDELFERVGSL</sequence>
<dbReference type="SUPFAM" id="SSF52540">
    <property type="entry name" value="P-loop containing nucleoside triphosphate hydrolases"/>
    <property type="match status" value="1"/>
</dbReference>
<proteinExistence type="inferred from homology"/>
<dbReference type="PANTHER" id="PTHR43210">
    <property type="entry name" value="DETHIOBIOTIN SYNTHETASE"/>
    <property type="match status" value="1"/>
</dbReference>
<dbReference type="Pfam" id="PF13500">
    <property type="entry name" value="AAA_26"/>
    <property type="match status" value="1"/>
</dbReference>
<gene>
    <name evidence="1 2" type="primary">bioD</name>
    <name evidence="2" type="ORF">ACFSKK_00795</name>
</gene>
<name>A0ABW5BTT8_9BACI</name>
<dbReference type="InterPro" id="IPR004472">
    <property type="entry name" value="DTB_synth_BioD"/>
</dbReference>
<dbReference type="EC" id="6.3.3.3" evidence="1"/>
<feature type="binding site" evidence="1">
    <location>
        <begin position="202"/>
        <end position="204"/>
    </location>
    <ligand>
        <name>ATP</name>
        <dbReference type="ChEBI" id="CHEBI:30616"/>
    </ligand>
</feature>
<keyword evidence="1" id="KW-0067">ATP-binding</keyword>
<dbReference type="RefSeq" id="WP_379049472.1">
    <property type="nucleotide sequence ID" value="NZ_JBHUIK010000001.1"/>
</dbReference>
<evidence type="ECO:0000256" key="1">
    <source>
        <dbReference type="HAMAP-Rule" id="MF_00336"/>
    </source>
</evidence>
<evidence type="ECO:0000313" key="2">
    <source>
        <dbReference type="EMBL" id="MFD2212243.1"/>
    </source>
</evidence>
<keyword evidence="3" id="KW-1185">Reference proteome</keyword>
<feature type="binding site" evidence="1">
    <location>
        <position position="41"/>
    </location>
    <ligand>
        <name>substrate</name>
    </ligand>
</feature>
<evidence type="ECO:0000313" key="3">
    <source>
        <dbReference type="Proteomes" id="UP001597318"/>
    </source>
</evidence>
<feature type="active site" evidence="1">
    <location>
        <position position="37"/>
    </location>
</feature>
<comment type="subcellular location">
    <subcellularLocation>
        <location evidence="1">Cytoplasm</location>
    </subcellularLocation>
</comment>